<evidence type="ECO:0000256" key="1">
    <source>
        <dbReference type="SAM" id="Phobius"/>
    </source>
</evidence>
<feature type="transmembrane region" description="Helical" evidence="1">
    <location>
        <begin position="65"/>
        <end position="91"/>
    </location>
</feature>
<protein>
    <submittedName>
        <fullName evidence="2">Uncharacterized protein</fullName>
    </submittedName>
</protein>
<proteinExistence type="predicted"/>
<dbReference type="EMBL" id="JBBWWR010000005">
    <property type="protein sequence ID" value="KAK8967059.1"/>
    <property type="molecule type" value="Genomic_DNA"/>
</dbReference>
<accession>A0ABR2MTQ6</accession>
<keyword evidence="3" id="KW-1185">Reference proteome</keyword>
<keyword evidence="1" id="KW-0472">Membrane</keyword>
<dbReference type="Proteomes" id="UP001412067">
    <property type="component" value="Unassembled WGS sequence"/>
</dbReference>
<reference evidence="2 3" key="1">
    <citation type="journal article" date="2022" name="Nat. Plants">
        <title>Genomes of leafy and leafless Platanthera orchids illuminate the evolution of mycoheterotrophy.</title>
        <authorList>
            <person name="Li M.H."/>
            <person name="Liu K.W."/>
            <person name="Li Z."/>
            <person name="Lu H.C."/>
            <person name="Ye Q.L."/>
            <person name="Zhang D."/>
            <person name="Wang J.Y."/>
            <person name="Li Y.F."/>
            <person name="Zhong Z.M."/>
            <person name="Liu X."/>
            <person name="Yu X."/>
            <person name="Liu D.K."/>
            <person name="Tu X.D."/>
            <person name="Liu B."/>
            <person name="Hao Y."/>
            <person name="Liao X.Y."/>
            <person name="Jiang Y.T."/>
            <person name="Sun W.H."/>
            <person name="Chen J."/>
            <person name="Chen Y.Q."/>
            <person name="Ai Y."/>
            <person name="Zhai J.W."/>
            <person name="Wu S.S."/>
            <person name="Zhou Z."/>
            <person name="Hsiao Y.Y."/>
            <person name="Wu W.L."/>
            <person name="Chen Y.Y."/>
            <person name="Lin Y.F."/>
            <person name="Hsu J.L."/>
            <person name="Li C.Y."/>
            <person name="Wang Z.W."/>
            <person name="Zhao X."/>
            <person name="Zhong W.Y."/>
            <person name="Ma X.K."/>
            <person name="Ma L."/>
            <person name="Huang J."/>
            <person name="Chen G.Z."/>
            <person name="Huang M.Z."/>
            <person name="Huang L."/>
            <person name="Peng D.H."/>
            <person name="Luo Y.B."/>
            <person name="Zou S.Q."/>
            <person name="Chen S.P."/>
            <person name="Lan S."/>
            <person name="Tsai W.C."/>
            <person name="Van de Peer Y."/>
            <person name="Liu Z.J."/>
        </authorList>
    </citation>
    <scope>NUCLEOTIDE SEQUENCE [LARGE SCALE GENOMIC DNA]</scope>
    <source>
        <strain evidence="2">Lor288</strain>
    </source>
</reference>
<comment type="caution">
    <text evidence="2">The sequence shown here is derived from an EMBL/GenBank/DDBJ whole genome shotgun (WGS) entry which is preliminary data.</text>
</comment>
<organism evidence="2 3">
    <name type="scientific">Platanthera guangdongensis</name>
    <dbReference type="NCBI Taxonomy" id="2320717"/>
    <lineage>
        <taxon>Eukaryota</taxon>
        <taxon>Viridiplantae</taxon>
        <taxon>Streptophyta</taxon>
        <taxon>Embryophyta</taxon>
        <taxon>Tracheophyta</taxon>
        <taxon>Spermatophyta</taxon>
        <taxon>Magnoliopsida</taxon>
        <taxon>Liliopsida</taxon>
        <taxon>Asparagales</taxon>
        <taxon>Orchidaceae</taxon>
        <taxon>Orchidoideae</taxon>
        <taxon>Orchideae</taxon>
        <taxon>Orchidinae</taxon>
        <taxon>Platanthera</taxon>
    </lineage>
</organism>
<evidence type="ECO:0000313" key="3">
    <source>
        <dbReference type="Proteomes" id="UP001412067"/>
    </source>
</evidence>
<evidence type="ECO:0000313" key="2">
    <source>
        <dbReference type="EMBL" id="KAK8967059.1"/>
    </source>
</evidence>
<sequence>MRLRSSLTDDQVAIWRRFGLLPDLEVKIPRVEERVQNPPHGWLTICETTLRSGFRFPPCKKVIEILKFCGVLISQFTPLGVVHLMGLVVFFREHGGKLSLDCFRGWCDIRSDGGERAEIHINKSWLDFETRTDLHHENTLFGYVKNSWGLPELWNTLPDCCRRQKGKEREFFPVLGFSEARELANQLFNISSFVEEKHLLWCGISSNSRRVSETSLDCVRKRKVVAAPRGGDSTVPCSVSQGKTIPSDGRGGLLPRYRCSDVLPPPPPPGSPCGVGCFEIVFFFKGHE</sequence>
<name>A0ABR2MTQ6_9ASPA</name>
<gene>
    <name evidence="2" type="ORF">KSP40_PGU000759</name>
</gene>
<keyword evidence="1" id="KW-1133">Transmembrane helix</keyword>
<keyword evidence="1" id="KW-0812">Transmembrane</keyword>